<keyword evidence="4" id="KW-1185">Reference proteome</keyword>
<dbReference type="CDD" id="cd06558">
    <property type="entry name" value="crotonase-like"/>
    <property type="match status" value="1"/>
</dbReference>
<comment type="caution">
    <text evidence="3">The sequence shown here is derived from an EMBL/GenBank/DDBJ whole genome shotgun (WGS) entry which is preliminary data.</text>
</comment>
<evidence type="ECO:0000256" key="1">
    <source>
        <dbReference type="ARBA" id="ARBA00005254"/>
    </source>
</evidence>
<dbReference type="PROSITE" id="PS00166">
    <property type="entry name" value="ENOYL_COA_HYDRATASE"/>
    <property type="match status" value="1"/>
</dbReference>
<evidence type="ECO:0000313" key="4">
    <source>
        <dbReference type="Proteomes" id="UP001589788"/>
    </source>
</evidence>
<gene>
    <name evidence="3" type="ORF">ACFFRE_05565</name>
</gene>
<dbReference type="InterPro" id="IPR001753">
    <property type="entry name" value="Enoyl-CoA_hydra/iso"/>
</dbReference>
<dbReference type="Gene3D" id="1.10.12.10">
    <property type="entry name" value="Lyase 2-enoyl-coa Hydratase, Chain A, domain 2"/>
    <property type="match status" value="1"/>
</dbReference>
<dbReference type="PANTHER" id="PTHR43459:SF3">
    <property type="entry name" value="ENOYL-COA HYDRATASE ECHA15 (ENOYL HYDRASE) (UNSATURATED ACYL-COA HYDRATASE) (CROTONASE)-RELATED"/>
    <property type="match status" value="1"/>
</dbReference>
<dbReference type="InterPro" id="IPR014748">
    <property type="entry name" value="Enoyl-CoA_hydra_C"/>
</dbReference>
<proteinExistence type="inferred from homology"/>
<dbReference type="InterPro" id="IPR029045">
    <property type="entry name" value="ClpP/crotonase-like_dom_sf"/>
</dbReference>
<reference evidence="3 4" key="1">
    <citation type="submission" date="2024-09" db="EMBL/GenBank/DDBJ databases">
        <authorList>
            <person name="Sun Q."/>
            <person name="Mori K."/>
        </authorList>
    </citation>
    <scope>NUCLEOTIDE SEQUENCE [LARGE SCALE GENOMIC DNA]</scope>
    <source>
        <strain evidence="3 4">JCM 15389</strain>
    </source>
</reference>
<dbReference type="PANTHER" id="PTHR43459">
    <property type="entry name" value="ENOYL-COA HYDRATASE"/>
    <property type="match status" value="1"/>
</dbReference>
<protein>
    <submittedName>
        <fullName evidence="3">Enoyl-CoA hydratase/isomerase family protein</fullName>
    </submittedName>
</protein>
<dbReference type="Proteomes" id="UP001589788">
    <property type="component" value="Unassembled WGS sequence"/>
</dbReference>
<dbReference type="NCBIfam" id="NF005595">
    <property type="entry name" value="PRK07327.1"/>
    <property type="match status" value="1"/>
</dbReference>
<dbReference type="Pfam" id="PF00378">
    <property type="entry name" value="ECH_1"/>
    <property type="match status" value="1"/>
</dbReference>
<comment type="similarity">
    <text evidence="1 2">Belongs to the enoyl-CoA hydratase/isomerase family.</text>
</comment>
<name>A0ABV6C5M3_9ACTN</name>
<evidence type="ECO:0000256" key="2">
    <source>
        <dbReference type="RuleBase" id="RU003707"/>
    </source>
</evidence>
<dbReference type="SUPFAM" id="SSF52096">
    <property type="entry name" value="ClpP/crotonase"/>
    <property type="match status" value="1"/>
</dbReference>
<dbReference type="EMBL" id="JBHLYQ010000039">
    <property type="protein sequence ID" value="MFC0081614.1"/>
    <property type="molecule type" value="Genomic_DNA"/>
</dbReference>
<evidence type="ECO:0000313" key="3">
    <source>
        <dbReference type="EMBL" id="MFC0081614.1"/>
    </source>
</evidence>
<sequence length="267" mass="29008">MRFADYQYVRFEEKGQGVVVMTLNRPERLNATHEPMHQELIRVWRDVHLDRSIRALVVTGAGRAFSAGGDLAMISRMTEDYRAVMTMLEETQDLVSEMLRCDTPIVSAINGPAVGAGLVVALLADISIAAQGVRLTDGHLRLGVVAGDHAAILWPLLCGMAKAKDLLLTSDFIDAEEAARVGLVSRCVPADRLMDEALAVASQLARGPQAALRLTKRALNNWLRLAGPIFDASAAYEMLTFLGPDAKEGVQALQEHRPPRFPSAPAS</sequence>
<dbReference type="InterPro" id="IPR018376">
    <property type="entry name" value="Enoyl-CoA_hyd/isom_CS"/>
</dbReference>
<organism evidence="3 4">
    <name type="scientific">Aciditerrimonas ferrireducens</name>
    <dbReference type="NCBI Taxonomy" id="667306"/>
    <lineage>
        <taxon>Bacteria</taxon>
        <taxon>Bacillati</taxon>
        <taxon>Actinomycetota</taxon>
        <taxon>Acidimicrobiia</taxon>
        <taxon>Acidimicrobiales</taxon>
        <taxon>Acidimicrobiaceae</taxon>
        <taxon>Aciditerrimonas</taxon>
    </lineage>
</organism>
<dbReference type="RefSeq" id="WP_377788905.1">
    <property type="nucleotide sequence ID" value="NZ_JBHLYQ010000039.1"/>
</dbReference>
<dbReference type="Gene3D" id="3.90.226.10">
    <property type="entry name" value="2-enoyl-CoA Hydratase, Chain A, domain 1"/>
    <property type="match status" value="1"/>
</dbReference>
<accession>A0ABV6C5M3</accession>